<feature type="region of interest" description="Disordered" evidence="1">
    <location>
        <begin position="1"/>
        <end position="27"/>
    </location>
</feature>
<reference evidence="2 3" key="1">
    <citation type="journal article" date="2013" name="BMC Genomics">
        <title>Genomics-driven discovery of the pneumocandin biosynthetic gene cluster in the fungus Glarea lozoyensis.</title>
        <authorList>
            <person name="Chen L."/>
            <person name="Yue Q."/>
            <person name="Zhang X."/>
            <person name="Xiang M."/>
            <person name="Wang C."/>
            <person name="Li S."/>
            <person name="Che Y."/>
            <person name="Ortiz-Lopez F.J."/>
            <person name="Bills G.F."/>
            <person name="Liu X."/>
            <person name="An Z."/>
        </authorList>
    </citation>
    <scope>NUCLEOTIDE SEQUENCE [LARGE SCALE GENOMIC DNA]</scope>
    <source>
        <strain evidence="3">ATCC 20868 / MF5171</strain>
    </source>
</reference>
<proteinExistence type="predicted"/>
<dbReference type="Proteomes" id="UP000016922">
    <property type="component" value="Unassembled WGS sequence"/>
</dbReference>
<name>S3D1I1_GLAL2</name>
<dbReference type="eggNOG" id="ENOG502SP4B">
    <property type="taxonomic scope" value="Eukaryota"/>
</dbReference>
<accession>S3D1I1</accession>
<evidence type="ECO:0000256" key="1">
    <source>
        <dbReference type="SAM" id="MobiDB-lite"/>
    </source>
</evidence>
<dbReference type="OrthoDB" id="3508416at2759"/>
<feature type="compositionally biased region" description="Polar residues" evidence="1">
    <location>
        <begin position="54"/>
        <end position="101"/>
    </location>
</feature>
<protein>
    <submittedName>
        <fullName evidence="2">RNA-binding, RBD</fullName>
    </submittedName>
</protein>
<evidence type="ECO:0000313" key="2">
    <source>
        <dbReference type="EMBL" id="EPE31024.1"/>
    </source>
</evidence>
<keyword evidence="3" id="KW-1185">Reference proteome</keyword>
<gene>
    <name evidence="2" type="ORF">GLAREA_03991</name>
</gene>
<feature type="region of interest" description="Disordered" evidence="1">
    <location>
        <begin position="52"/>
        <end position="102"/>
    </location>
</feature>
<dbReference type="KEGG" id="glz:GLAREA_03991"/>
<dbReference type="HOGENOM" id="CLU_396917_0_0_1"/>
<dbReference type="RefSeq" id="XP_008082435.1">
    <property type="nucleotide sequence ID" value="XM_008084244.1"/>
</dbReference>
<feature type="region of interest" description="Disordered" evidence="1">
    <location>
        <begin position="129"/>
        <end position="161"/>
    </location>
</feature>
<dbReference type="EMBL" id="KE145363">
    <property type="protein sequence ID" value="EPE31024.1"/>
    <property type="molecule type" value="Genomic_DNA"/>
</dbReference>
<dbReference type="GeneID" id="19463046"/>
<sequence>MAPFNQPDIFGGDSGSGSKNQYTMISGDKQDAMDADIAQKLLGLVIARQEEDQLQASSSSKNYPDLSPTTTDGTSSQSNLDTPDSTQSRARGNDTASQSVGSLKGSVSLDINLEPGFANTSAALPTLQKGTANRSASEESPLNKAGQSSVHNTTAMPSRSSFMPPAQSFGTFGGIADSIYNDLNGAGTSASYVPQNSGMMPPVRTSAMFGNVEDSNYNRVSNVVQGASDPFAGLGTQTLRAVSDPTLLQQDGAHTAAGQNISQADHDIYGMFGGWRSTKNTVGQKNIGAVGDGRASAADVVKSHGASEPLSLHANEFIAQPRVVDGSYPATEVASKNTEHGSQEPQVQLPQFQVPLRPLLFPGMGGYGSSMGDTRNFQRFGGMGSPTPVNPVGPYRPPQTYQTSSPADGTRFRGLSIPSSMQGGLFRSPISPNHLRAQSHPSSALQAFGERAMVNAVVEPNLNPSTKMLALQQRLAAGVGSPIATDLANQPYHGSHHSQSMQLPMENLRNEFNCALWVTNIPVAATSSDIFDVIKCGAVASLHVSPPDVDHPFKAAKLIFKEPLSAAAFLAQSQLYGIRIRDQYIRVIYNRHGSLRWAGNQTRVLRITGPEHLMYIEYWNTLFSRICVYEFDICEEIPCAEPGRKTMEFHFERIDGQSQMCLKAVFQVPTHTDIQAGYGRDRCEPKVPGLLSPF</sequence>
<dbReference type="AlphaFoldDB" id="S3D1I1"/>
<evidence type="ECO:0000313" key="3">
    <source>
        <dbReference type="Proteomes" id="UP000016922"/>
    </source>
</evidence>
<organism evidence="2 3">
    <name type="scientific">Glarea lozoyensis (strain ATCC 20868 / MF5171)</name>
    <dbReference type="NCBI Taxonomy" id="1116229"/>
    <lineage>
        <taxon>Eukaryota</taxon>
        <taxon>Fungi</taxon>
        <taxon>Dikarya</taxon>
        <taxon>Ascomycota</taxon>
        <taxon>Pezizomycotina</taxon>
        <taxon>Leotiomycetes</taxon>
        <taxon>Helotiales</taxon>
        <taxon>Helotiaceae</taxon>
        <taxon>Glarea</taxon>
    </lineage>
</organism>